<accession>A9DCL3</accession>
<dbReference type="Proteomes" id="UP000005839">
    <property type="component" value="Unassembled WGS sequence"/>
</dbReference>
<sequence>MNAILSKVVELSAFSAYKTIKDKLSKEEESIIIKTESDLEHLKGFLTDLPNKTRESILKNIDDLEALEGNLAINIHKNIKGDKRPDELLLIADTKNLIFKTA</sequence>
<comment type="caution">
    <text evidence="1">The sequence shown here is derived from an EMBL/GenBank/DDBJ whole genome shotgun (WGS) entry which is preliminary data.</text>
</comment>
<dbReference type="AlphaFoldDB" id="A9DCL3"/>
<evidence type="ECO:0000313" key="1">
    <source>
        <dbReference type="EMBL" id="EDQ00370.1"/>
    </source>
</evidence>
<evidence type="ECO:0000313" key="2">
    <source>
        <dbReference type="Proteomes" id="UP000005839"/>
    </source>
</evidence>
<dbReference type="EMBL" id="ABIC01000022">
    <property type="protein sequence ID" value="EDQ00370.1"/>
    <property type="molecule type" value="Genomic_DNA"/>
</dbReference>
<name>A9DCL3_9GAMM</name>
<keyword evidence="2" id="KW-1185">Reference proteome</keyword>
<dbReference type="RefSeq" id="WP_005500208.1">
    <property type="nucleotide sequence ID" value="NZ_ABIC01000022.1"/>
</dbReference>
<reference evidence="1 2" key="1">
    <citation type="submission" date="2007-10" db="EMBL/GenBank/DDBJ databases">
        <authorList>
            <person name="Yayanos A."/>
            <person name="Ferriera S."/>
            <person name="Johnson J."/>
            <person name="Kravitz S."/>
            <person name="Halpern A."/>
            <person name="Remington K."/>
            <person name="Beeson K."/>
            <person name="Tran B."/>
            <person name="Rogers Y.-H."/>
            <person name="Friedman R."/>
            <person name="Venter J.C."/>
        </authorList>
    </citation>
    <scope>NUCLEOTIDE SEQUENCE [LARGE SCALE GENOMIC DNA]</scope>
    <source>
        <strain evidence="1 2">KT99</strain>
    </source>
</reference>
<protein>
    <submittedName>
        <fullName evidence="1">Uncharacterized protein</fullName>
    </submittedName>
</protein>
<organism evidence="1 2">
    <name type="scientific">Shewanella benthica KT99</name>
    <dbReference type="NCBI Taxonomy" id="314608"/>
    <lineage>
        <taxon>Bacteria</taxon>
        <taxon>Pseudomonadati</taxon>
        <taxon>Pseudomonadota</taxon>
        <taxon>Gammaproteobacteria</taxon>
        <taxon>Alteromonadales</taxon>
        <taxon>Shewanellaceae</taxon>
        <taxon>Shewanella</taxon>
    </lineage>
</organism>
<gene>
    <name evidence="1" type="ORF">KT99_09259</name>
</gene>
<proteinExistence type="predicted"/>